<name>A0A640V2E3_9ACTN</name>
<dbReference type="AlphaFoldDB" id="A0A640V2E3"/>
<dbReference type="SUPFAM" id="SSF81301">
    <property type="entry name" value="Nucleotidyltransferase"/>
    <property type="match status" value="1"/>
</dbReference>
<reference evidence="1 2" key="1">
    <citation type="submission" date="2019-12" db="EMBL/GenBank/DDBJ databases">
        <title>Whole genome shotgun sequence of Streptomyces tubercidicus NBRC 13090.</title>
        <authorList>
            <person name="Ichikawa N."/>
            <person name="Kimura A."/>
            <person name="Kitahashi Y."/>
            <person name="Komaki H."/>
            <person name="Tamura T."/>
        </authorList>
    </citation>
    <scope>NUCLEOTIDE SEQUENCE [LARGE SCALE GENOMIC DNA]</scope>
    <source>
        <strain evidence="1 2">NBRC 13090</strain>
    </source>
</reference>
<protein>
    <recommendedName>
        <fullName evidence="3">GrpB family protein</fullName>
    </recommendedName>
</protein>
<dbReference type="RefSeq" id="WP_218039348.1">
    <property type="nucleotide sequence ID" value="NZ_BLIR01000003.1"/>
</dbReference>
<dbReference type="EMBL" id="BLIR01000003">
    <property type="protein sequence ID" value="GFE41550.1"/>
    <property type="molecule type" value="Genomic_DNA"/>
</dbReference>
<dbReference type="Proteomes" id="UP000431826">
    <property type="component" value="Unassembled WGS sequence"/>
</dbReference>
<dbReference type="InterPro" id="IPR043519">
    <property type="entry name" value="NT_sf"/>
</dbReference>
<organism evidence="1 2">
    <name type="scientific">Streptomyces tubercidicus</name>
    <dbReference type="NCBI Taxonomy" id="47759"/>
    <lineage>
        <taxon>Bacteria</taxon>
        <taxon>Bacillati</taxon>
        <taxon>Actinomycetota</taxon>
        <taxon>Actinomycetes</taxon>
        <taxon>Kitasatosporales</taxon>
        <taxon>Streptomycetaceae</taxon>
        <taxon>Streptomyces</taxon>
    </lineage>
</organism>
<evidence type="ECO:0000313" key="2">
    <source>
        <dbReference type="Proteomes" id="UP000431826"/>
    </source>
</evidence>
<dbReference type="PANTHER" id="PTHR34822">
    <property type="entry name" value="GRPB DOMAIN PROTEIN (AFU_ORTHOLOGUE AFUA_1G01530)"/>
    <property type="match status" value="1"/>
</dbReference>
<comment type="caution">
    <text evidence="1">The sequence shown here is derived from an EMBL/GenBank/DDBJ whole genome shotgun (WGS) entry which is preliminary data.</text>
</comment>
<gene>
    <name evidence="1" type="ORF">Stube_62230</name>
</gene>
<keyword evidence="2" id="KW-1185">Reference proteome</keyword>
<evidence type="ECO:0008006" key="3">
    <source>
        <dbReference type="Google" id="ProtNLM"/>
    </source>
</evidence>
<dbReference type="GeneID" id="96287282"/>
<proteinExistence type="predicted"/>
<dbReference type="Gene3D" id="3.30.460.10">
    <property type="entry name" value="Beta Polymerase, domain 2"/>
    <property type="match status" value="1"/>
</dbReference>
<dbReference type="Pfam" id="PF04229">
    <property type="entry name" value="GrpB"/>
    <property type="match status" value="1"/>
</dbReference>
<sequence length="176" mass="19832">MIEIVEYRDAWPTLFAELGCRLRRGLGEVALRIDHIGSTAVPGLRAKPVIDIQVSVAAFEPADFRAPLEAAGFAFRADNPDLTKRYFRETSGPRTHVHVRRAGSFAEQFCLMLRDYLRESRTDAELYGARKALLAERHGTDRRAYTAEKSALVWELVRRADEWAQACGWQPGPSDA</sequence>
<dbReference type="InterPro" id="IPR007344">
    <property type="entry name" value="GrpB/CoaE"/>
</dbReference>
<accession>A0A640V2E3</accession>
<dbReference type="PANTHER" id="PTHR34822:SF1">
    <property type="entry name" value="GRPB FAMILY PROTEIN"/>
    <property type="match status" value="1"/>
</dbReference>
<evidence type="ECO:0000313" key="1">
    <source>
        <dbReference type="EMBL" id="GFE41550.1"/>
    </source>
</evidence>